<gene>
    <name evidence="1" type="ORF">BU26DRAFT_571309</name>
</gene>
<dbReference type="EMBL" id="ML987209">
    <property type="protein sequence ID" value="KAF2242070.1"/>
    <property type="molecule type" value="Genomic_DNA"/>
</dbReference>
<dbReference type="Proteomes" id="UP000800094">
    <property type="component" value="Unassembled WGS sequence"/>
</dbReference>
<name>A0A6A6HXH3_9PLEO</name>
<protein>
    <submittedName>
        <fullName evidence="1">Uncharacterized protein</fullName>
    </submittedName>
</protein>
<accession>A0A6A6HXH3</accession>
<keyword evidence="2" id="KW-1185">Reference proteome</keyword>
<dbReference type="PANTHER" id="PTHR38886:SF1">
    <property type="entry name" value="NACHT-NTPASE AND P-LOOP NTPASES N-TERMINAL DOMAIN-CONTAINING PROTEIN"/>
    <property type="match status" value="1"/>
</dbReference>
<dbReference type="RefSeq" id="XP_033677074.1">
    <property type="nucleotide sequence ID" value="XM_033834120.1"/>
</dbReference>
<sequence length="335" mass="37190">MVDFGWSAGCIVDAIKAADKIRRALQDAGGAKDHYAETIAFLSQVAVTFKYLEKHIEDNPESPYRELIEHQLKLLQTPWKKIESSYMEKYAKSLGVNSTRSKIKQAPRKMQWALKDVDDIVRKTKADILGPLQMIESFLSLELIKSIRALNEKCQQIVDELRLADISSTIQHRFHELGQDVAIQTTTQAQQLETLGSLQRSIDQQHSEVAGLMKEANSAVSSRPLEKKAIDSILIMTEETASTVKSIEEKLQSPTTSNRALAEVLRTQQLRLDNIQTALQGLINNRQAQSVAQSSRDRGKSKGKAALGLIATGKVLTTAASGFALGSQRNLRRVP</sequence>
<dbReference type="PANTHER" id="PTHR38886">
    <property type="entry name" value="SESA DOMAIN-CONTAINING PROTEIN"/>
    <property type="match status" value="1"/>
</dbReference>
<dbReference type="AlphaFoldDB" id="A0A6A6HXH3"/>
<evidence type="ECO:0000313" key="1">
    <source>
        <dbReference type="EMBL" id="KAF2242070.1"/>
    </source>
</evidence>
<evidence type="ECO:0000313" key="2">
    <source>
        <dbReference type="Proteomes" id="UP000800094"/>
    </source>
</evidence>
<organism evidence="1 2">
    <name type="scientific">Trematosphaeria pertusa</name>
    <dbReference type="NCBI Taxonomy" id="390896"/>
    <lineage>
        <taxon>Eukaryota</taxon>
        <taxon>Fungi</taxon>
        <taxon>Dikarya</taxon>
        <taxon>Ascomycota</taxon>
        <taxon>Pezizomycotina</taxon>
        <taxon>Dothideomycetes</taxon>
        <taxon>Pleosporomycetidae</taxon>
        <taxon>Pleosporales</taxon>
        <taxon>Massarineae</taxon>
        <taxon>Trematosphaeriaceae</taxon>
        <taxon>Trematosphaeria</taxon>
    </lineage>
</organism>
<proteinExistence type="predicted"/>
<dbReference type="OrthoDB" id="3045089at2759"/>
<reference evidence="1" key="1">
    <citation type="journal article" date="2020" name="Stud. Mycol.">
        <title>101 Dothideomycetes genomes: a test case for predicting lifestyles and emergence of pathogens.</title>
        <authorList>
            <person name="Haridas S."/>
            <person name="Albert R."/>
            <person name="Binder M."/>
            <person name="Bloem J."/>
            <person name="Labutti K."/>
            <person name="Salamov A."/>
            <person name="Andreopoulos B."/>
            <person name="Baker S."/>
            <person name="Barry K."/>
            <person name="Bills G."/>
            <person name="Bluhm B."/>
            <person name="Cannon C."/>
            <person name="Castanera R."/>
            <person name="Culley D."/>
            <person name="Daum C."/>
            <person name="Ezra D."/>
            <person name="Gonzalez J."/>
            <person name="Henrissat B."/>
            <person name="Kuo A."/>
            <person name="Liang C."/>
            <person name="Lipzen A."/>
            <person name="Lutzoni F."/>
            <person name="Magnuson J."/>
            <person name="Mondo S."/>
            <person name="Nolan M."/>
            <person name="Ohm R."/>
            <person name="Pangilinan J."/>
            <person name="Park H.-J."/>
            <person name="Ramirez L."/>
            <person name="Alfaro M."/>
            <person name="Sun H."/>
            <person name="Tritt A."/>
            <person name="Yoshinaga Y."/>
            <person name="Zwiers L.-H."/>
            <person name="Turgeon B."/>
            <person name="Goodwin S."/>
            <person name="Spatafora J."/>
            <person name="Crous P."/>
            <person name="Grigoriev I."/>
        </authorList>
    </citation>
    <scope>NUCLEOTIDE SEQUENCE</scope>
    <source>
        <strain evidence="1">CBS 122368</strain>
    </source>
</reference>
<dbReference type="GeneID" id="54587450"/>